<evidence type="ECO:0000313" key="2">
    <source>
        <dbReference type="Proteomes" id="UP000789920"/>
    </source>
</evidence>
<name>A0ACA9PYI3_9GLOM</name>
<dbReference type="EMBL" id="CAJVQC010023646">
    <property type="protein sequence ID" value="CAG8723092.1"/>
    <property type="molecule type" value="Genomic_DNA"/>
</dbReference>
<accession>A0ACA9PYI3</accession>
<gene>
    <name evidence="1" type="ORF">RPERSI_LOCUS11464</name>
</gene>
<evidence type="ECO:0000313" key="1">
    <source>
        <dbReference type="EMBL" id="CAG8723092.1"/>
    </source>
</evidence>
<dbReference type="Proteomes" id="UP000789920">
    <property type="component" value="Unassembled WGS sequence"/>
</dbReference>
<comment type="caution">
    <text evidence="1">The sequence shown here is derived from an EMBL/GenBank/DDBJ whole genome shotgun (WGS) entry which is preliminary data.</text>
</comment>
<protein>
    <submittedName>
        <fullName evidence="1">25435_t:CDS:1</fullName>
    </submittedName>
</protein>
<keyword evidence="2" id="KW-1185">Reference proteome</keyword>
<proteinExistence type="predicted"/>
<reference evidence="1" key="1">
    <citation type="submission" date="2021-06" db="EMBL/GenBank/DDBJ databases">
        <authorList>
            <person name="Kallberg Y."/>
            <person name="Tangrot J."/>
            <person name="Rosling A."/>
        </authorList>
    </citation>
    <scope>NUCLEOTIDE SEQUENCE</scope>
    <source>
        <strain evidence="1">MA461A</strain>
    </source>
</reference>
<organism evidence="1 2">
    <name type="scientific">Racocetra persica</name>
    <dbReference type="NCBI Taxonomy" id="160502"/>
    <lineage>
        <taxon>Eukaryota</taxon>
        <taxon>Fungi</taxon>
        <taxon>Fungi incertae sedis</taxon>
        <taxon>Mucoromycota</taxon>
        <taxon>Glomeromycotina</taxon>
        <taxon>Glomeromycetes</taxon>
        <taxon>Diversisporales</taxon>
        <taxon>Gigasporaceae</taxon>
        <taxon>Racocetra</taxon>
    </lineage>
</organism>
<sequence length="234" mass="26688">MKKTNPNRNNNFSGSLKALENCKDLEYLCIGYQPNIKGGLEYLPAEKLTYFGCDGTEFKEIPELKAKHKEVAEKEKLIEELSKKIKESAKKLEKAKESEEDKTQKIARLESQIQILTKNKEKLATEIAKEKTDHQQTKPNHQSQLKDLTTILFPSNSCNSFANFAFADLKKQASQIIQENQEAQVKISELESQISNLNQQLYSIQQQTAISQGENLKTAMEKETNSNRLANENY</sequence>